<evidence type="ECO:0000313" key="2">
    <source>
        <dbReference type="Proteomes" id="UP000034164"/>
    </source>
</evidence>
<protein>
    <submittedName>
        <fullName evidence="1">Uncharacterized protein</fullName>
    </submittedName>
</protein>
<gene>
    <name evidence="1" type="ORF">EMCG_08193</name>
</gene>
<dbReference type="Proteomes" id="UP000034164">
    <property type="component" value="Unassembled WGS sequence"/>
</dbReference>
<accession>A0A0G2I733</accession>
<dbReference type="OrthoDB" id="4188944at2759"/>
<reference evidence="2" key="1">
    <citation type="journal article" date="2015" name="PLoS Genet.">
        <title>The dynamic genome and transcriptome of the human fungal pathogen Blastomyces and close relative Emmonsia.</title>
        <authorList>
            <person name="Munoz J.F."/>
            <person name="Gauthier G.M."/>
            <person name="Desjardins C.A."/>
            <person name="Gallo J.E."/>
            <person name="Holder J."/>
            <person name="Sullivan T.D."/>
            <person name="Marty A.J."/>
            <person name="Carmen J.C."/>
            <person name="Chen Z."/>
            <person name="Ding L."/>
            <person name="Gujja S."/>
            <person name="Magrini V."/>
            <person name="Misas E."/>
            <person name="Mitreva M."/>
            <person name="Priest M."/>
            <person name="Saif S."/>
            <person name="Whiston E.A."/>
            <person name="Young S."/>
            <person name="Zeng Q."/>
            <person name="Goldman W.E."/>
            <person name="Mardis E.R."/>
            <person name="Taylor J.W."/>
            <person name="McEwen J.G."/>
            <person name="Clay O.K."/>
            <person name="Klein B.S."/>
            <person name="Cuomo C.A."/>
        </authorList>
    </citation>
    <scope>NUCLEOTIDE SEQUENCE [LARGE SCALE GENOMIC DNA]</scope>
    <source>
        <strain evidence="2">UAMH 3008</strain>
    </source>
</reference>
<proteinExistence type="predicted"/>
<comment type="caution">
    <text evidence="1">The sequence shown here is derived from an EMBL/GenBank/DDBJ whole genome shotgun (WGS) entry which is preliminary data.</text>
</comment>
<dbReference type="VEuPathDB" id="FungiDB:EMCG_08193"/>
<dbReference type="AlphaFoldDB" id="A0A0G2I733"/>
<dbReference type="EMBL" id="LCZI01000539">
    <property type="protein sequence ID" value="KKZ66050.1"/>
    <property type="molecule type" value="Genomic_DNA"/>
</dbReference>
<evidence type="ECO:0000313" key="1">
    <source>
        <dbReference type="EMBL" id="KKZ66050.1"/>
    </source>
</evidence>
<sequence length="138" mass="15547">MSTPLPSTDTEYVDENRRREFLEWLNTAKSEPTKYKGLFHYTDPELRDRLDKLLGDIYEPGFKRWVLKLEGRCSLVSPEGYGEMIVLSGQPKIGSGPVLKVGSINKITDADVISPPMQCVHIYAYKRKGNDNAQPGGD</sequence>
<name>A0A0G2I733_9EURO</name>
<organism evidence="1 2">
    <name type="scientific">[Emmonsia] crescens</name>
    <dbReference type="NCBI Taxonomy" id="73230"/>
    <lineage>
        <taxon>Eukaryota</taxon>
        <taxon>Fungi</taxon>
        <taxon>Dikarya</taxon>
        <taxon>Ascomycota</taxon>
        <taxon>Pezizomycotina</taxon>
        <taxon>Eurotiomycetes</taxon>
        <taxon>Eurotiomycetidae</taxon>
        <taxon>Onygenales</taxon>
        <taxon>Ajellomycetaceae</taxon>
        <taxon>Emergomyces</taxon>
    </lineage>
</organism>